<evidence type="ECO:0000256" key="4">
    <source>
        <dbReference type="ARBA" id="ARBA00023136"/>
    </source>
</evidence>
<keyword evidence="4 5" id="KW-0472">Membrane</keyword>
<feature type="domain" description="G-protein coupled receptors family 1 profile" evidence="6">
    <location>
        <begin position="45"/>
        <end position="367"/>
    </location>
</feature>
<dbReference type="Proteomes" id="UP000035681">
    <property type="component" value="Unplaced"/>
</dbReference>
<organism evidence="8">
    <name type="scientific">Strongyloides stercoralis</name>
    <name type="common">Threadworm</name>
    <dbReference type="NCBI Taxonomy" id="6248"/>
    <lineage>
        <taxon>Eukaryota</taxon>
        <taxon>Metazoa</taxon>
        <taxon>Ecdysozoa</taxon>
        <taxon>Nematoda</taxon>
        <taxon>Chromadorea</taxon>
        <taxon>Rhabditida</taxon>
        <taxon>Tylenchina</taxon>
        <taxon>Panagrolaimomorpha</taxon>
        <taxon>Strongyloidoidea</taxon>
        <taxon>Strongyloididae</taxon>
        <taxon>Strongyloides</taxon>
    </lineage>
</organism>
<keyword evidence="2 5" id="KW-0812">Transmembrane</keyword>
<feature type="transmembrane region" description="Helical" evidence="5">
    <location>
        <begin position="68"/>
        <end position="86"/>
    </location>
</feature>
<comment type="subcellular location">
    <subcellularLocation>
        <location evidence="1">Membrane</location>
    </subcellularLocation>
</comment>
<dbReference type="WBParaSite" id="TCONS_00012590.p1">
    <property type="protein sequence ID" value="TCONS_00012590.p1"/>
    <property type="gene ID" value="XLOC_008249"/>
</dbReference>
<dbReference type="InterPro" id="IPR017452">
    <property type="entry name" value="GPCR_Rhodpsn_7TM"/>
</dbReference>
<dbReference type="PANTHER" id="PTHR24224">
    <property type="entry name" value="CARDIOACCELERATORY PEPTIDE RECEPTOR-RELATED"/>
    <property type="match status" value="1"/>
</dbReference>
<dbReference type="PROSITE" id="PS50262">
    <property type="entry name" value="G_PROTEIN_RECEP_F1_2"/>
    <property type="match status" value="1"/>
</dbReference>
<evidence type="ECO:0000313" key="9">
    <source>
        <dbReference type="WBParaSite" id="TCONS_00012590.p1"/>
    </source>
</evidence>
<evidence type="ECO:0000256" key="3">
    <source>
        <dbReference type="ARBA" id="ARBA00022989"/>
    </source>
</evidence>
<feature type="transmembrane region" description="Helical" evidence="5">
    <location>
        <begin position="37"/>
        <end position="56"/>
    </location>
</feature>
<sequence length="397" mass="46413">MNIVENQNNNITKKIIDTGIHVYDEKYLLTWVQVSEISWYVLVFLSVLSIVILLYTIKVLYKHKKSPYYPFLMTMIIAHITMLLTLTLKLTNVSFKYFHGYFECKLALYISNVTSCFCHWTWVMMYGQRLAIIINPYSGSKSGYFWKMLLHTNRILLFTVFFSLITQTFSPFLITDIPILDTYGNRTGGYCDADNSLVSKTQLKWIVFFELMTTFFLPSFITILSDVNLLIRLKKLSGFKVISSARLKNNYQKRNKSSTNEIKPSSVTKIQQQKNSLEESENDCFETIKILSESGLKKCKEKRNKAIKRCLLMASIQILFNTPHYLCNTLDTFEILETFTSNSELYVYADAISYVIYLLQFPMMLVYVNMLCPRDKEKIKFMMVRNTKTLEEDISNK</sequence>
<protein>
    <submittedName>
        <fullName evidence="8 9">G_PROTEIN_RECEP_F1_2 domain-containing protein</fullName>
    </submittedName>
</protein>
<feature type="transmembrane region" description="Helical" evidence="5">
    <location>
        <begin position="346"/>
        <end position="372"/>
    </location>
</feature>
<keyword evidence="7" id="KW-1185">Reference proteome</keyword>
<reference evidence="8" key="1">
    <citation type="submission" date="2015-08" db="UniProtKB">
        <authorList>
            <consortium name="WormBaseParasite"/>
        </authorList>
    </citation>
    <scope>IDENTIFICATION</scope>
</reference>
<evidence type="ECO:0000313" key="7">
    <source>
        <dbReference type="Proteomes" id="UP000035681"/>
    </source>
</evidence>
<evidence type="ECO:0000256" key="5">
    <source>
        <dbReference type="SAM" id="Phobius"/>
    </source>
</evidence>
<dbReference type="SUPFAM" id="SSF81321">
    <property type="entry name" value="Family A G protein-coupled receptor-like"/>
    <property type="match status" value="1"/>
</dbReference>
<dbReference type="AlphaFoldDB" id="A0A0K0E5V6"/>
<proteinExistence type="predicted"/>
<dbReference type="Gene3D" id="1.20.1070.10">
    <property type="entry name" value="Rhodopsin 7-helix transmembrane proteins"/>
    <property type="match status" value="1"/>
</dbReference>
<dbReference type="GO" id="GO:0016020">
    <property type="term" value="C:membrane"/>
    <property type="evidence" value="ECO:0007669"/>
    <property type="project" value="UniProtKB-SubCell"/>
</dbReference>
<dbReference type="InterPro" id="IPR052665">
    <property type="entry name" value="Neuropeptide-GPCR"/>
</dbReference>
<evidence type="ECO:0000256" key="1">
    <source>
        <dbReference type="ARBA" id="ARBA00004370"/>
    </source>
</evidence>
<feature type="transmembrane region" description="Helical" evidence="5">
    <location>
        <begin position="205"/>
        <end position="231"/>
    </location>
</feature>
<evidence type="ECO:0000256" key="2">
    <source>
        <dbReference type="ARBA" id="ARBA00022692"/>
    </source>
</evidence>
<feature type="transmembrane region" description="Helical" evidence="5">
    <location>
        <begin position="106"/>
        <end position="126"/>
    </location>
</feature>
<keyword evidence="3 5" id="KW-1133">Transmembrane helix</keyword>
<evidence type="ECO:0000259" key="6">
    <source>
        <dbReference type="PROSITE" id="PS50262"/>
    </source>
</evidence>
<evidence type="ECO:0000313" key="8">
    <source>
        <dbReference type="WBParaSite" id="SSTP_0000489000.1"/>
    </source>
</evidence>
<dbReference type="PANTHER" id="PTHR24224:SF1">
    <property type="entry name" value="G-PROTEIN COUPLED RECEPTORS FAMILY 1 PROFILE DOMAIN-CONTAINING PROTEIN"/>
    <property type="match status" value="1"/>
</dbReference>
<accession>A0A0K0E5V6</accession>
<name>A0A0K0E5V6_STRER</name>
<dbReference type="WBParaSite" id="SSTP_0000489000.1">
    <property type="protein sequence ID" value="SSTP_0000489000.1"/>
    <property type="gene ID" value="SSTP_0000489000"/>
</dbReference>
<feature type="transmembrane region" description="Helical" evidence="5">
    <location>
        <begin position="155"/>
        <end position="174"/>
    </location>
</feature>
<feature type="transmembrane region" description="Helical" evidence="5">
    <location>
        <begin position="306"/>
        <end position="326"/>
    </location>
</feature>